<dbReference type="InterPro" id="IPR001304">
    <property type="entry name" value="C-type_lectin-like"/>
</dbReference>
<dbReference type="SMART" id="SM00034">
    <property type="entry name" value="CLECT"/>
    <property type="match status" value="1"/>
</dbReference>
<organism evidence="8 9">
    <name type="scientific">Mytilus edulis</name>
    <name type="common">Blue mussel</name>
    <dbReference type="NCBI Taxonomy" id="6550"/>
    <lineage>
        <taxon>Eukaryota</taxon>
        <taxon>Metazoa</taxon>
        <taxon>Spiralia</taxon>
        <taxon>Lophotrochozoa</taxon>
        <taxon>Mollusca</taxon>
        <taxon>Bivalvia</taxon>
        <taxon>Autobranchia</taxon>
        <taxon>Pteriomorphia</taxon>
        <taxon>Mytilida</taxon>
        <taxon>Mytiloidea</taxon>
        <taxon>Mytilidae</taxon>
        <taxon>Mytilinae</taxon>
        <taxon>Mytilus</taxon>
    </lineage>
</organism>
<dbReference type="PROSITE" id="PS50041">
    <property type="entry name" value="C_TYPE_LECTIN_2"/>
    <property type="match status" value="1"/>
</dbReference>
<proteinExistence type="predicted"/>
<dbReference type="AlphaFoldDB" id="A0A8S3U0I8"/>
<dbReference type="PROSITE" id="PS00022">
    <property type="entry name" value="EGF_1"/>
    <property type="match status" value="1"/>
</dbReference>
<keyword evidence="3 4" id="KW-1015">Disulfide bond</keyword>
<dbReference type="SMART" id="SM00181">
    <property type="entry name" value="EGF"/>
    <property type="match status" value="3"/>
</dbReference>
<evidence type="ECO:0000256" key="4">
    <source>
        <dbReference type="PROSITE-ProRule" id="PRU00076"/>
    </source>
</evidence>
<keyword evidence="1 4" id="KW-0245">EGF-like domain</keyword>
<dbReference type="InterPro" id="IPR016187">
    <property type="entry name" value="CTDL_fold"/>
</dbReference>
<dbReference type="InterPro" id="IPR018378">
    <property type="entry name" value="C-type_lectin_CS"/>
</dbReference>
<feature type="domain" description="C-type lectin" evidence="7">
    <location>
        <begin position="274"/>
        <end position="386"/>
    </location>
</feature>
<feature type="transmembrane region" description="Helical" evidence="5">
    <location>
        <begin position="76"/>
        <end position="97"/>
    </location>
</feature>
<dbReference type="Pfam" id="PF00059">
    <property type="entry name" value="Lectin_C"/>
    <property type="match status" value="1"/>
</dbReference>
<dbReference type="SUPFAM" id="SSF56436">
    <property type="entry name" value="C-type lectin-like"/>
    <property type="match status" value="1"/>
</dbReference>
<dbReference type="SMART" id="SM00179">
    <property type="entry name" value="EGF_CA"/>
    <property type="match status" value="3"/>
</dbReference>
<keyword evidence="5" id="KW-0812">Transmembrane</keyword>
<keyword evidence="5" id="KW-1133">Transmembrane helix</keyword>
<evidence type="ECO:0000256" key="1">
    <source>
        <dbReference type="ARBA" id="ARBA00022536"/>
    </source>
</evidence>
<comment type="caution">
    <text evidence="4">Lacks conserved residue(s) required for the propagation of feature annotation.</text>
</comment>
<evidence type="ECO:0000313" key="9">
    <source>
        <dbReference type="Proteomes" id="UP000683360"/>
    </source>
</evidence>
<gene>
    <name evidence="8" type="ORF">MEDL_51751</name>
</gene>
<dbReference type="CDD" id="cd00054">
    <property type="entry name" value="EGF_CA"/>
    <property type="match status" value="3"/>
</dbReference>
<evidence type="ECO:0000313" key="8">
    <source>
        <dbReference type="EMBL" id="CAG2239407.1"/>
    </source>
</evidence>
<dbReference type="InterPro" id="IPR016186">
    <property type="entry name" value="C-type_lectin-like/link_sf"/>
</dbReference>
<name>A0A8S3U0I8_MYTED</name>
<dbReference type="InterPro" id="IPR051022">
    <property type="entry name" value="Notch_Cell-Fate_Det"/>
</dbReference>
<evidence type="ECO:0000259" key="6">
    <source>
        <dbReference type="PROSITE" id="PS50026"/>
    </source>
</evidence>
<protein>
    <submittedName>
        <fullName evidence="8">Uncharacterized protein</fullName>
    </submittedName>
</protein>
<keyword evidence="5" id="KW-0472">Membrane</keyword>
<dbReference type="PANTHER" id="PTHR24049">
    <property type="entry name" value="CRUMBS FAMILY MEMBER"/>
    <property type="match status" value="1"/>
</dbReference>
<dbReference type="PROSITE" id="PS00615">
    <property type="entry name" value="C_TYPE_LECTIN_1"/>
    <property type="match status" value="1"/>
</dbReference>
<feature type="domain" description="EGF-like" evidence="6">
    <location>
        <begin position="201"/>
        <end position="237"/>
    </location>
</feature>
<feature type="disulfide bond" evidence="4">
    <location>
        <begin position="227"/>
        <end position="236"/>
    </location>
</feature>
<dbReference type="PROSITE" id="PS50026">
    <property type="entry name" value="EGF_3"/>
    <property type="match status" value="3"/>
</dbReference>
<dbReference type="InterPro" id="IPR000742">
    <property type="entry name" value="EGF"/>
</dbReference>
<dbReference type="SUPFAM" id="SSF57196">
    <property type="entry name" value="EGF/Laminin"/>
    <property type="match status" value="3"/>
</dbReference>
<feature type="disulfide bond" evidence="4">
    <location>
        <begin position="155"/>
        <end position="164"/>
    </location>
</feature>
<sequence>MDVKPRPRPVNFAISMNNTEGHDDDGNMPDKSYQSLVRIKSQNADNIYDVLLHEEATSRSTEKNKLKNGNTTTWKILALLFCMSTVILGGAVAYLSAKILSVRSDLRLSAGKNQTGLDQDLTCKCNQTLIDPCRRSPCKNNGVCTENGYDYKCDCPKGFSASDCHETPCDNFPCKHQGRCENIGSGRNCNCKEGYTGKDCEETPCSGSPCKNGGFCSNRGSIYHCTCPLGTSGINCDNISCGFPEYRRNVLNQKTCNISPCLKDWIFNIATFSCYWIDIRKARWNSANKICQSKGASLAFIQSLEEIKWLEQFINENVWVGGRAANKQYRWQSSEYNYAIHNQSNLWTQNEPGSFNRHYCVQLGKRTESFLLDDTACYYEKRFICKTTNLPGI</sequence>
<reference evidence="8" key="1">
    <citation type="submission" date="2021-03" db="EMBL/GenBank/DDBJ databases">
        <authorList>
            <person name="Bekaert M."/>
        </authorList>
    </citation>
    <scope>NUCLEOTIDE SEQUENCE</scope>
</reference>
<evidence type="ECO:0000256" key="5">
    <source>
        <dbReference type="SAM" id="Phobius"/>
    </source>
</evidence>
<dbReference type="InterPro" id="IPR001881">
    <property type="entry name" value="EGF-like_Ca-bd_dom"/>
</dbReference>
<dbReference type="OrthoDB" id="283575at2759"/>
<dbReference type="PROSITE" id="PS00010">
    <property type="entry name" value="ASX_HYDROXYL"/>
    <property type="match status" value="1"/>
</dbReference>
<dbReference type="Proteomes" id="UP000683360">
    <property type="component" value="Unassembled WGS sequence"/>
</dbReference>
<dbReference type="EMBL" id="CAJPWZ010002518">
    <property type="protein sequence ID" value="CAG2239407.1"/>
    <property type="molecule type" value="Genomic_DNA"/>
</dbReference>
<evidence type="ECO:0000256" key="2">
    <source>
        <dbReference type="ARBA" id="ARBA00022737"/>
    </source>
</evidence>
<dbReference type="InterPro" id="IPR000152">
    <property type="entry name" value="EGF-type_Asp/Asn_hydroxyl_site"/>
</dbReference>
<dbReference type="Pfam" id="PF00008">
    <property type="entry name" value="EGF"/>
    <property type="match status" value="2"/>
</dbReference>
<dbReference type="CDD" id="cd00037">
    <property type="entry name" value="CLECT"/>
    <property type="match status" value="1"/>
</dbReference>
<dbReference type="GO" id="GO:0005509">
    <property type="term" value="F:calcium ion binding"/>
    <property type="evidence" value="ECO:0007669"/>
    <property type="project" value="InterPro"/>
</dbReference>
<dbReference type="PROSITE" id="PS01186">
    <property type="entry name" value="EGF_2"/>
    <property type="match status" value="1"/>
</dbReference>
<dbReference type="Gene3D" id="3.10.100.10">
    <property type="entry name" value="Mannose-Binding Protein A, subunit A"/>
    <property type="match status" value="1"/>
</dbReference>
<keyword evidence="2" id="KW-0677">Repeat</keyword>
<comment type="caution">
    <text evidence="8">The sequence shown here is derived from an EMBL/GenBank/DDBJ whole genome shotgun (WGS) entry which is preliminary data.</text>
</comment>
<dbReference type="Gene3D" id="2.10.25.10">
    <property type="entry name" value="Laminin"/>
    <property type="match status" value="3"/>
</dbReference>
<feature type="domain" description="EGF-like" evidence="6">
    <location>
        <begin position="129"/>
        <end position="165"/>
    </location>
</feature>
<feature type="domain" description="EGF-like" evidence="6">
    <location>
        <begin position="166"/>
        <end position="198"/>
    </location>
</feature>
<evidence type="ECO:0000256" key="3">
    <source>
        <dbReference type="ARBA" id="ARBA00023157"/>
    </source>
</evidence>
<keyword evidence="9" id="KW-1185">Reference proteome</keyword>
<evidence type="ECO:0000259" key="7">
    <source>
        <dbReference type="PROSITE" id="PS50041"/>
    </source>
</evidence>
<accession>A0A8S3U0I8</accession>